<feature type="domain" description="AIG1-type G" evidence="4">
    <location>
        <begin position="2"/>
        <end position="96"/>
    </location>
</feature>
<reference evidence="6" key="1">
    <citation type="submission" date="2021-02" db="EMBL/GenBank/DDBJ databases">
        <authorList>
            <person name="Nowell W R."/>
        </authorList>
    </citation>
    <scope>NUCLEOTIDE SEQUENCE</scope>
</reference>
<dbReference type="InterPro" id="IPR006703">
    <property type="entry name" value="G_AIG1"/>
</dbReference>
<dbReference type="EMBL" id="CAJOBS010005723">
    <property type="protein sequence ID" value="CAF4903894.1"/>
    <property type="molecule type" value="Genomic_DNA"/>
</dbReference>
<proteinExistence type="inferred from homology"/>
<evidence type="ECO:0000259" key="4">
    <source>
        <dbReference type="Pfam" id="PF04548"/>
    </source>
</evidence>
<keyword evidence="2" id="KW-0547">Nucleotide-binding</keyword>
<feature type="non-terminal residue" evidence="6">
    <location>
        <position position="231"/>
    </location>
</feature>
<dbReference type="InterPro" id="IPR027417">
    <property type="entry name" value="P-loop_NTPase"/>
</dbReference>
<dbReference type="AlphaFoldDB" id="A0A821VBC1"/>
<evidence type="ECO:0000313" key="7">
    <source>
        <dbReference type="Proteomes" id="UP000663838"/>
    </source>
</evidence>
<comment type="similarity">
    <text evidence="1">Belongs to the TRAFAC class TrmE-Era-EngA-EngB-Septin-like GTPase superfamily. AIG1/Toc34/Toc159-like paraseptin GTPase family. IAN subfamily.</text>
</comment>
<dbReference type="Pfam" id="PF04548">
    <property type="entry name" value="AIG1"/>
    <property type="match status" value="1"/>
</dbReference>
<keyword evidence="3" id="KW-0175">Coiled coil</keyword>
<protein>
    <recommendedName>
        <fullName evidence="4">AIG1-type G domain-containing protein</fullName>
    </recommendedName>
</protein>
<evidence type="ECO:0000256" key="2">
    <source>
        <dbReference type="ARBA" id="ARBA00022741"/>
    </source>
</evidence>
<comment type="caution">
    <text evidence="6">The sequence shown here is derived from an EMBL/GenBank/DDBJ whole genome shotgun (WGS) entry which is preliminary data.</text>
</comment>
<gene>
    <name evidence="5" type="ORF">KIK155_LOCUS11041</name>
    <name evidence="6" type="ORF">TOA249_LOCUS30886</name>
</gene>
<dbReference type="EMBL" id="CAJNYV010001699">
    <property type="protein sequence ID" value="CAF3433682.1"/>
    <property type="molecule type" value="Genomic_DNA"/>
</dbReference>
<evidence type="ECO:0000313" key="6">
    <source>
        <dbReference type="EMBL" id="CAF4903894.1"/>
    </source>
</evidence>
<name>A0A821VBC1_9BILA</name>
<evidence type="ECO:0000313" key="5">
    <source>
        <dbReference type="EMBL" id="CAF3433682.1"/>
    </source>
</evidence>
<evidence type="ECO:0000256" key="1">
    <source>
        <dbReference type="ARBA" id="ARBA00008535"/>
    </source>
</evidence>
<accession>A0A821VBC1</accession>
<dbReference type="Gene3D" id="3.40.50.300">
    <property type="entry name" value="P-loop containing nucleotide triphosphate hydrolases"/>
    <property type="match status" value="1"/>
</dbReference>
<dbReference type="GO" id="GO:0005525">
    <property type="term" value="F:GTP binding"/>
    <property type="evidence" value="ECO:0007669"/>
    <property type="project" value="InterPro"/>
</dbReference>
<organism evidence="6 7">
    <name type="scientific">Rotaria socialis</name>
    <dbReference type="NCBI Taxonomy" id="392032"/>
    <lineage>
        <taxon>Eukaryota</taxon>
        <taxon>Metazoa</taxon>
        <taxon>Spiralia</taxon>
        <taxon>Gnathifera</taxon>
        <taxon>Rotifera</taxon>
        <taxon>Eurotatoria</taxon>
        <taxon>Bdelloidea</taxon>
        <taxon>Philodinida</taxon>
        <taxon>Philodinidae</taxon>
        <taxon>Rotaria</taxon>
    </lineage>
</organism>
<sequence>MLLGKEVFESRFDAHSVTRKTAYVALEKQTIHYAIFDIPGLIENSESNLEENKREIYRAFYMMPDSIIVFIFGTSGGRINCQDVAAFKAMNVAYGFDNKSLLLIVNNIPKERSDQYENEIITILIRALNIEFQDNVYFMDQIPRQNETELAESRDDLWEKVKTRESHLHNRKMDITLDKDRLKEVKKKLESLEEKLQILHEHQVHSYEKLENDVEQIRKTLEGVMRKKKTK</sequence>
<dbReference type="Proteomes" id="UP000663838">
    <property type="component" value="Unassembled WGS sequence"/>
</dbReference>
<dbReference type="Proteomes" id="UP000663865">
    <property type="component" value="Unassembled WGS sequence"/>
</dbReference>
<evidence type="ECO:0000256" key="3">
    <source>
        <dbReference type="SAM" id="Coils"/>
    </source>
</evidence>
<feature type="coiled-coil region" evidence="3">
    <location>
        <begin position="175"/>
        <end position="227"/>
    </location>
</feature>
<dbReference type="SUPFAM" id="SSF52540">
    <property type="entry name" value="P-loop containing nucleoside triphosphate hydrolases"/>
    <property type="match status" value="1"/>
</dbReference>